<gene>
    <name evidence="8" type="ORF">WI372_03030</name>
</gene>
<keyword evidence="2" id="KW-0547">Nucleotide-binding</keyword>
<keyword evidence="4" id="KW-1278">Translocase</keyword>
<accession>A0ABU9E5Z2</accession>
<evidence type="ECO:0000313" key="8">
    <source>
        <dbReference type="EMBL" id="MEK9499956.1"/>
    </source>
</evidence>
<dbReference type="InterPro" id="IPR003593">
    <property type="entry name" value="AAA+_ATPase"/>
</dbReference>
<reference evidence="8 9" key="1">
    <citation type="submission" date="2024-02" db="EMBL/GenBank/DDBJ databases">
        <title>A novel Gemmatimonadota bacterium.</title>
        <authorList>
            <person name="Du Z.-J."/>
            <person name="Ye Y.-Q."/>
        </authorList>
    </citation>
    <scope>NUCLEOTIDE SEQUENCE [LARGE SCALE GENOMIC DNA]</scope>
    <source>
        <strain evidence="8 9">DH-20</strain>
    </source>
</reference>
<feature type="region of interest" description="Disordered" evidence="6">
    <location>
        <begin position="249"/>
        <end position="277"/>
    </location>
</feature>
<dbReference type="CDD" id="cd03235">
    <property type="entry name" value="ABC_Metallic_Cations"/>
    <property type="match status" value="1"/>
</dbReference>
<dbReference type="RefSeq" id="WP_405277867.1">
    <property type="nucleotide sequence ID" value="NZ_CP144380.1"/>
</dbReference>
<protein>
    <submittedName>
        <fullName evidence="8">ABC transporter ATP-binding protein</fullName>
    </submittedName>
</protein>
<dbReference type="InterPro" id="IPR027417">
    <property type="entry name" value="P-loop_NTPase"/>
</dbReference>
<dbReference type="PANTHER" id="PTHR42794">
    <property type="entry name" value="HEMIN IMPORT ATP-BINDING PROTEIN HMUV"/>
    <property type="match status" value="1"/>
</dbReference>
<keyword evidence="3 8" id="KW-0067">ATP-binding</keyword>
<dbReference type="PROSITE" id="PS00211">
    <property type="entry name" value="ABC_TRANSPORTER_1"/>
    <property type="match status" value="1"/>
</dbReference>
<feature type="domain" description="ABC transporter" evidence="7">
    <location>
        <begin position="3"/>
        <end position="240"/>
    </location>
</feature>
<evidence type="ECO:0000259" key="7">
    <source>
        <dbReference type="PROSITE" id="PS50893"/>
    </source>
</evidence>
<dbReference type="Proteomes" id="UP001484239">
    <property type="component" value="Unassembled WGS sequence"/>
</dbReference>
<evidence type="ECO:0000256" key="4">
    <source>
        <dbReference type="ARBA" id="ARBA00022967"/>
    </source>
</evidence>
<keyword evidence="9" id="KW-1185">Reference proteome</keyword>
<feature type="compositionally biased region" description="Basic and acidic residues" evidence="6">
    <location>
        <begin position="266"/>
        <end position="277"/>
    </location>
</feature>
<evidence type="ECO:0000256" key="2">
    <source>
        <dbReference type="ARBA" id="ARBA00022741"/>
    </source>
</evidence>
<evidence type="ECO:0000256" key="1">
    <source>
        <dbReference type="ARBA" id="ARBA00022448"/>
    </source>
</evidence>
<dbReference type="InterPro" id="IPR017871">
    <property type="entry name" value="ABC_transporter-like_CS"/>
</dbReference>
<dbReference type="Pfam" id="PF00005">
    <property type="entry name" value="ABC_tran"/>
    <property type="match status" value="1"/>
</dbReference>
<dbReference type="EMBL" id="JBBHLI010000001">
    <property type="protein sequence ID" value="MEK9499956.1"/>
    <property type="molecule type" value="Genomic_DNA"/>
</dbReference>
<dbReference type="Gene3D" id="3.40.50.300">
    <property type="entry name" value="P-loop containing nucleotide triphosphate hydrolases"/>
    <property type="match status" value="1"/>
</dbReference>
<comment type="function">
    <text evidence="5">Part of the ABC transporter complex HmuTUV involved in hemin import. Responsible for energy coupling to the transport system.</text>
</comment>
<comment type="caution">
    <text evidence="8">The sequence shown here is derived from an EMBL/GenBank/DDBJ whole genome shotgun (WGS) entry which is preliminary data.</text>
</comment>
<dbReference type="SMART" id="SM00382">
    <property type="entry name" value="AAA"/>
    <property type="match status" value="1"/>
</dbReference>
<organism evidence="8 9">
    <name type="scientific">Gaopeijia maritima</name>
    <dbReference type="NCBI Taxonomy" id="3119007"/>
    <lineage>
        <taxon>Bacteria</taxon>
        <taxon>Pseudomonadati</taxon>
        <taxon>Gemmatimonadota</taxon>
        <taxon>Longimicrobiia</taxon>
        <taxon>Gaopeijiales</taxon>
        <taxon>Gaopeijiaceae</taxon>
        <taxon>Gaopeijia</taxon>
    </lineage>
</organism>
<sequence>MTFRARELTVRYPGSDRPALDCVDLVVPEASFYAVLGPNGSGKSTLMRALLGAVKPETGTVRIADRPLADWDRRALARHVGGVPQMESMPFPVSVRDLVAMGRYPHLGALGAERPDDRTAVTHALEHCEVSHLAERDVQTLSGGELQRVRIARALAQQPRALALDEPTASLDIRHEMAILQLLRGAADEGMTVLLITHHLDLAARFADRILLLDRGRVVAEGPPEEVYDAATLEAVYRWPVDVRVDPTTRSPRVIPLAGPVNRSVAPRDGHPPEPRP</sequence>
<proteinExistence type="predicted"/>
<evidence type="ECO:0000256" key="6">
    <source>
        <dbReference type="SAM" id="MobiDB-lite"/>
    </source>
</evidence>
<keyword evidence="1" id="KW-0813">Transport</keyword>
<evidence type="ECO:0000313" key="9">
    <source>
        <dbReference type="Proteomes" id="UP001484239"/>
    </source>
</evidence>
<dbReference type="GO" id="GO:0005524">
    <property type="term" value="F:ATP binding"/>
    <property type="evidence" value="ECO:0007669"/>
    <property type="project" value="UniProtKB-KW"/>
</dbReference>
<dbReference type="InterPro" id="IPR003439">
    <property type="entry name" value="ABC_transporter-like_ATP-bd"/>
</dbReference>
<dbReference type="PROSITE" id="PS50893">
    <property type="entry name" value="ABC_TRANSPORTER_2"/>
    <property type="match status" value="1"/>
</dbReference>
<evidence type="ECO:0000256" key="3">
    <source>
        <dbReference type="ARBA" id="ARBA00022840"/>
    </source>
</evidence>
<dbReference type="PANTHER" id="PTHR42794:SF1">
    <property type="entry name" value="HEMIN IMPORT ATP-BINDING PROTEIN HMUV"/>
    <property type="match status" value="1"/>
</dbReference>
<evidence type="ECO:0000256" key="5">
    <source>
        <dbReference type="ARBA" id="ARBA00037066"/>
    </source>
</evidence>
<dbReference type="SUPFAM" id="SSF52540">
    <property type="entry name" value="P-loop containing nucleoside triphosphate hydrolases"/>
    <property type="match status" value="1"/>
</dbReference>
<name>A0ABU9E5Z2_9BACT</name>